<dbReference type="AlphaFoldDB" id="A0A0C3F6M3"/>
<dbReference type="STRING" id="765440.A0A0C3F6M3"/>
<organism evidence="2 3">
    <name type="scientific">Piloderma croceum (strain F 1598)</name>
    <dbReference type="NCBI Taxonomy" id="765440"/>
    <lineage>
        <taxon>Eukaryota</taxon>
        <taxon>Fungi</taxon>
        <taxon>Dikarya</taxon>
        <taxon>Basidiomycota</taxon>
        <taxon>Agaricomycotina</taxon>
        <taxon>Agaricomycetes</taxon>
        <taxon>Agaricomycetidae</taxon>
        <taxon>Atheliales</taxon>
        <taxon>Atheliaceae</taxon>
        <taxon>Piloderma</taxon>
    </lineage>
</organism>
<dbReference type="InterPro" id="IPR020904">
    <property type="entry name" value="Sc_DH/Rdtase_CS"/>
</dbReference>
<dbReference type="PANTHER" id="PTHR42808:SF4">
    <property type="entry name" value="SHORT CHAIN DEHYDROGENASE"/>
    <property type="match status" value="1"/>
</dbReference>
<keyword evidence="3" id="KW-1185">Reference proteome</keyword>
<reference evidence="2 3" key="1">
    <citation type="submission" date="2014-04" db="EMBL/GenBank/DDBJ databases">
        <authorList>
            <consortium name="DOE Joint Genome Institute"/>
            <person name="Kuo A."/>
            <person name="Tarkka M."/>
            <person name="Buscot F."/>
            <person name="Kohler A."/>
            <person name="Nagy L.G."/>
            <person name="Floudas D."/>
            <person name="Copeland A."/>
            <person name="Barry K.W."/>
            <person name="Cichocki N."/>
            <person name="Veneault-Fourrey C."/>
            <person name="LaButti K."/>
            <person name="Lindquist E.A."/>
            <person name="Lipzen A."/>
            <person name="Lundell T."/>
            <person name="Morin E."/>
            <person name="Murat C."/>
            <person name="Sun H."/>
            <person name="Tunlid A."/>
            <person name="Henrissat B."/>
            <person name="Grigoriev I.V."/>
            <person name="Hibbett D.S."/>
            <person name="Martin F."/>
            <person name="Nordberg H.P."/>
            <person name="Cantor M.N."/>
            <person name="Hua S.X."/>
        </authorList>
    </citation>
    <scope>NUCLEOTIDE SEQUENCE [LARGE SCALE GENOMIC DNA]</scope>
    <source>
        <strain evidence="2 3">F 1598</strain>
    </source>
</reference>
<sequence length="313" mass="34370">METHKPVALVVGASRGIGRQVSVDLAKNGYAVVVAAKSASDASSAKPFPPDPDSPQSTISTVEREIREAGGDARAIAVDVRDVDSVQRLVDKTVKVYGHLDILVYNSGAIWWSSVENTPTKRFLLMQRVNPEGLYAIVQAVLPHFKRNGWRGRIIVVSPPIYSRFFRGKTAYAMGKVGMSVLTKGLAVDFEREGRTEMAITSIWPAVAIRSAATRRTEEADPESRKDLRKPTIFSDAILAMLRAPAVTVNGLLDLDEYFLRHHAGVTDFSKYNVIEGAVPRRIMPAKFPDLRVAEQDDEGRRVDSTKLGGAKL</sequence>
<proteinExistence type="predicted"/>
<keyword evidence="1" id="KW-0521">NADP</keyword>
<evidence type="ECO:0000313" key="2">
    <source>
        <dbReference type="EMBL" id="KIM80310.1"/>
    </source>
</evidence>
<dbReference type="SUPFAM" id="SSF51735">
    <property type="entry name" value="NAD(P)-binding Rossmann-fold domains"/>
    <property type="match status" value="1"/>
</dbReference>
<gene>
    <name evidence="2" type="ORF">PILCRDRAFT_822435</name>
</gene>
<dbReference type="Proteomes" id="UP000054166">
    <property type="component" value="Unassembled WGS sequence"/>
</dbReference>
<dbReference type="InterPro" id="IPR002347">
    <property type="entry name" value="SDR_fam"/>
</dbReference>
<dbReference type="PROSITE" id="PS00061">
    <property type="entry name" value="ADH_SHORT"/>
    <property type="match status" value="1"/>
</dbReference>
<dbReference type="Pfam" id="PF00106">
    <property type="entry name" value="adh_short"/>
    <property type="match status" value="2"/>
</dbReference>
<dbReference type="EMBL" id="KN833004">
    <property type="protein sequence ID" value="KIM80310.1"/>
    <property type="molecule type" value="Genomic_DNA"/>
</dbReference>
<name>A0A0C3F6M3_PILCF</name>
<dbReference type="InterPro" id="IPR051935">
    <property type="entry name" value="HSDL2"/>
</dbReference>
<dbReference type="Gene3D" id="3.40.50.720">
    <property type="entry name" value="NAD(P)-binding Rossmann-like Domain"/>
    <property type="match status" value="1"/>
</dbReference>
<accession>A0A0C3F6M3</accession>
<dbReference type="InterPro" id="IPR036291">
    <property type="entry name" value="NAD(P)-bd_dom_sf"/>
</dbReference>
<reference evidence="3" key="2">
    <citation type="submission" date="2015-01" db="EMBL/GenBank/DDBJ databases">
        <title>Evolutionary Origins and Diversification of the Mycorrhizal Mutualists.</title>
        <authorList>
            <consortium name="DOE Joint Genome Institute"/>
            <consortium name="Mycorrhizal Genomics Consortium"/>
            <person name="Kohler A."/>
            <person name="Kuo A."/>
            <person name="Nagy L.G."/>
            <person name="Floudas D."/>
            <person name="Copeland A."/>
            <person name="Barry K.W."/>
            <person name="Cichocki N."/>
            <person name="Veneault-Fourrey C."/>
            <person name="LaButti K."/>
            <person name="Lindquist E.A."/>
            <person name="Lipzen A."/>
            <person name="Lundell T."/>
            <person name="Morin E."/>
            <person name="Murat C."/>
            <person name="Riley R."/>
            <person name="Ohm R."/>
            <person name="Sun H."/>
            <person name="Tunlid A."/>
            <person name="Henrissat B."/>
            <person name="Grigoriev I.V."/>
            <person name="Hibbett D.S."/>
            <person name="Martin F."/>
        </authorList>
    </citation>
    <scope>NUCLEOTIDE SEQUENCE [LARGE SCALE GENOMIC DNA]</scope>
    <source>
        <strain evidence="3">F 1598</strain>
    </source>
</reference>
<dbReference type="OrthoDB" id="5327538at2759"/>
<dbReference type="PRINTS" id="PR00081">
    <property type="entry name" value="GDHRDH"/>
</dbReference>
<evidence type="ECO:0000256" key="1">
    <source>
        <dbReference type="ARBA" id="ARBA00022857"/>
    </source>
</evidence>
<protein>
    <recommendedName>
        <fullName evidence="4">Hydroxysteroid dehydrogenase-like protein 2</fullName>
    </recommendedName>
</protein>
<dbReference type="PANTHER" id="PTHR42808">
    <property type="entry name" value="HYDROXYSTEROID DEHYDROGENASE-LIKE PROTEIN 2"/>
    <property type="match status" value="1"/>
</dbReference>
<evidence type="ECO:0000313" key="3">
    <source>
        <dbReference type="Proteomes" id="UP000054166"/>
    </source>
</evidence>
<evidence type="ECO:0008006" key="4">
    <source>
        <dbReference type="Google" id="ProtNLM"/>
    </source>
</evidence>
<dbReference type="InParanoid" id="A0A0C3F6M3"/>
<dbReference type="HOGENOM" id="CLU_010194_2_2_1"/>